<gene>
    <name evidence="1" type="primary">hsdR_1</name>
    <name evidence="1" type="ORF">NCTC7878_02237</name>
</gene>
<name>A0A2X2JXQ6_STAAU</name>
<organism evidence="1 2">
    <name type="scientific">Staphylococcus aureus</name>
    <dbReference type="NCBI Taxonomy" id="1280"/>
    <lineage>
        <taxon>Bacteria</taxon>
        <taxon>Bacillati</taxon>
        <taxon>Bacillota</taxon>
        <taxon>Bacilli</taxon>
        <taxon>Bacillales</taxon>
        <taxon>Staphylococcaceae</taxon>
        <taxon>Staphylococcus</taxon>
    </lineage>
</organism>
<dbReference type="EMBL" id="UAUX01000009">
    <property type="protein sequence ID" value="SPZ98834.1"/>
    <property type="molecule type" value="Genomic_DNA"/>
</dbReference>
<dbReference type="GO" id="GO:0009035">
    <property type="term" value="F:type I site-specific deoxyribonuclease activity"/>
    <property type="evidence" value="ECO:0007669"/>
    <property type="project" value="UniProtKB-EC"/>
</dbReference>
<keyword evidence="1" id="KW-0378">Hydrolase</keyword>
<sequence length="96" mass="11486">MAYQSEYALENEMMNQLEQLGYERVTIRDNKQLLDNFRTILNERHADKLEGNPLTDKEFQRLLTMIDGKSIFESARILRDKLPLRRDDESEIYLSF</sequence>
<protein>
    <submittedName>
        <fullName evidence="1">Truncated type I restriction-modification enzyme, R subunit</fullName>
        <ecNumber evidence="1">3.1.21.3</ecNumber>
    </submittedName>
</protein>
<proteinExistence type="predicted"/>
<evidence type="ECO:0000313" key="2">
    <source>
        <dbReference type="Proteomes" id="UP000249913"/>
    </source>
</evidence>
<dbReference type="AlphaFoldDB" id="A0A2X2JXQ6"/>
<evidence type="ECO:0000313" key="1">
    <source>
        <dbReference type="EMBL" id="SPZ98834.1"/>
    </source>
</evidence>
<dbReference type="Proteomes" id="UP000249913">
    <property type="component" value="Unassembled WGS sequence"/>
</dbReference>
<reference evidence="1 2" key="1">
    <citation type="submission" date="2018-06" db="EMBL/GenBank/DDBJ databases">
        <authorList>
            <consortium name="Pathogen Informatics"/>
            <person name="Doyle S."/>
        </authorList>
    </citation>
    <scope>NUCLEOTIDE SEQUENCE [LARGE SCALE GENOMIC DNA]</scope>
    <source>
        <strain evidence="1 2">NCTC7878</strain>
    </source>
</reference>
<dbReference type="EC" id="3.1.21.3" evidence="1"/>
<accession>A0A2X2JXQ6</accession>